<dbReference type="InterPro" id="IPR046886">
    <property type="entry name" value="RsmE_MTase_dom"/>
</dbReference>
<comment type="function">
    <text evidence="10 12">Specifically methylates the N3 position of the uracil ring of uridine 1498 (m3U1498) in 16S rRNA. Acts on the fully assembled 30S ribosomal subunit.</text>
</comment>
<evidence type="ECO:0000259" key="14">
    <source>
        <dbReference type="Pfam" id="PF20260"/>
    </source>
</evidence>
<evidence type="ECO:0000256" key="9">
    <source>
        <dbReference type="ARBA" id="ARBA00022691"/>
    </source>
</evidence>
<feature type="domain" description="Ribosomal RNA small subunit methyltransferase E PUA-like" evidence="14">
    <location>
        <begin position="25"/>
        <end position="66"/>
    </location>
</feature>
<keyword evidence="6 12" id="KW-0698">rRNA processing</keyword>
<evidence type="ECO:0000256" key="4">
    <source>
        <dbReference type="ARBA" id="ARBA00013673"/>
    </source>
</evidence>
<dbReference type="Pfam" id="PF20260">
    <property type="entry name" value="PUA_4"/>
    <property type="match status" value="1"/>
</dbReference>
<dbReference type="NCBIfam" id="TIGR00046">
    <property type="entry name" value="RsmE family RNA methyltransferase"/>
    <property type="match status" value="1"/>
</dbReference>
<keyword evidence="7 12" id="KW-0489">Methyltransferase</keyword>
<accession>A0A2A5B8C2</accession>
<protein>
    <recommendedName>
        <fullName evidence="4 12">Ribosomal RNA small subunit methyltransferase E</fullName>
        <ecNumber evidence="3 12">2.1.1.193</ecNumber>
    </recommendedName>
</protein>
<comment type="similarity">
    <text evidence="2 12">Belongs to the RNA methyltransferase RsmE family.</text>
</comment>
<evidence type="ECO:0000256" key="5">
    <source>
        <dbReference type="ARBA" id="ARBA00022490"/>
    </source>
</evidence>
<dbReference type="EC" id="2.1.1.193" evidence="3 12"/>
<comment type="catalytic activity">
    <reaction evidence="11 12">
        <text>uridine(1498) in 16S rRNA + S-adenosyl-L-methionine = N(3)-methyluridine(1498) in 16S rRNA + S-adenosyl-L-homocysteine + H(+)</text>
        <dbReference type="Rhea" id="RHEA:42920"/>
        <dbReference type="Rhea" id="RHEA-COMP:10283"/>
        <dbReference type="Rhea" id="RHEA-COMP:10284"/>
        <dbReference type="ChEBI" id="CHEBI:15378"/>
        <dbReference type="ChEBI" id="CHEBI:57856"/>
        <dbReference type="ChEBI" id="CHEBI:59789"/>
        <dbReference type="ChEBI" id="CHEBI:65315"/>
        <dbReference type="ChEBI" id="CHEBI:74502"/>
        <dbReference type="EC" id="2.1.1.193"/>
    </reaction>
</comment>
<dbReference type="Proteomes" id="UP000218327">
    <property type="component" value="Unassembled WGS sequence"/>
</dbReference>
<dbReference type="PIRSF" id="PIRSF015601">
    <property type="entry name" value="MTase_slr0722"/>
    <property type="match status" value="1"/>
</dbReference>
<dbReference type="AlphaFoldDB" id="A0A2A5B8C2"/>
<reference evidence="16" key="1">
    <citation type="submission" date="2017-08" db="EMBL/GenBank/DDBJ databases">
        <title>A dynamic microbial community with high functional redundancy inhabits the cold, oxic subseafloor aquifer.</title>
        <authorList>
            <person name="Tully B.J."/>
            <person name="Wheat C.G."/>
            <person name="Glazer B.T."/>
            <person name="Huber J.A."/>
        </authorList>
    </citation>
    <scope>NUCLEOTIDE SEQUENCE [LARGE SCALE GENOMIC DNA]</scope>
</reference>
<dbReference type="Gene3D" id="3.40.1280.10">
    <property type="match status" value="1"/>
</dbReference>
<evidence type="ECO:0000313" key="15">
    <source>
        <dbReference type="EMBL" id="PCJ27769.1"/>
    </source>
</evidence>
<dbReference type="NCBIfam" id="NF008692">
    <property type="entry name" value="PRK11713.1-5"/>
    <property type="match status" value="1"/>
</dbReference>
<comment type="caution">
    <text evidence="15">The sequence shown here is derived from an EMBL/GenBank/DDBJ whole genome shotgun (WGS) entry which is preliminary data.</text>
</comment>
<evidence type="ECO:0000256" key="2">
    <source>
        <dbReference type="ARBA" id="ARBA00005528"/>
    </source>
</evidence>
<dbReference type="InterPro" id="IPR006700">
    <property type="entry name" value="RsmE"/>
</dbReference>
<dbReference type="EMBL" id="NVVJ01000005">
    <property type="protein sequence ID" value="PCJ27769.1"/>
    <property type="molecule type" value="Genomic_DNA"/>
</dbReference>
<evidence type="ECO:0000313" key="16">
    <source>
        <dbReference type="Proteomes" id="UP000218327"/>
    </source>
</evidence>
<evidence type="ECO:0000256" key="10">
    <source>
        <dbReference type="ARBA" id="ARBA00025699"/>
    </source>
</evidence>
<dbReference type="Pfam" id="PF04452">
    <property type="entry name" value="Methyltrans_RNA"/>
    <property type="match status" value="1"/>
</dbReference>
<sequence length="249" mass="27597">MRISRLYFENQLKLGENIHLPTYASHYLSHVLRLRIDDVIHLFNETDGEFLTRITLVKKGEVAVIVEKLIVGPPDAASQPKLAIHLGLGLSRGDRMDFAVQKSTELGASQITPLYTEHGEVRLKADRVEKKLQHWRKIAISASEQSGRLDIPVINAPCTVDVWQQTLTADLSLMLDPSGEGFLTDHSNKMPINQISLLIGPEGGFSEKEIAFARSHDFSVVNLGPRILRTETAPVAALAILQNLYGDMG</sequence>
<evidence type="ECO:0000256" key="7">
    <source>
        <dbReference type="ARBA" id="ARBA00022603"/>
    </source>
</evidence>
<gene>
    <name evidence="15" type="ORF">COA96_02665</name>
</gene>
<evidence type="ECO:0000256" key="12">
    <source>
        <dbReference type="PIRNR" id="PIRNR015601"/>
    </source>
</evidence>
<organism evidence="15 16">
    <name type="scientific">SAR86 cluster bacterium</name>
    <dbReference type="NCBI Taxonomy" id="2030880"/>
    <lineage>
        <taxon>Bacteria</taxon>
        <taxon>Pseudomonadati</taxon>
        <taxon>Pseudomonadota</taxon>
        <taxon>Gammaproteobacteria</taxon>
        <taxon>SAR86 cluster</taxon>
    </lineage>
</organism>
<keyword evidence="8 12" id="KW-0808">Transferase</keyword>
<dbReference type="InterPro" id="IPR029028">
    <property type="entry name" value="Alpha/beta_knot_MTases"/>
</dbReference>
<comment type="subcellular location">
    <subcellularLocation>
        <location evidence="1 12">Cytoplasm</location>
    </subcellularLocation>
</comment>
<dbReference type="Gene3D" id="2.40.240.20">
    <property type="entry name" value="Hypothetical PUA domain-like, domain 1"/>
    <property type="match status" value="1"/>
</dbReference>
<dbReference type="GO" id="GO:0070042">
    <property type="term" value="F:rRNA (uridine-N3-)-methyltransferase activity"/>
    <property type="evidence" value="ECO:0007669"/>
    <property type="project" value="TreeGrafter"/>
</dbReference>
<evidence type="ECO:0000256" key="1">
    <source>
        <dbReference type="ARBA" id="ARBA00004496"/>
    </source>
</evidence>
<keyword evidence="5 12" id="KW-0963">Cytoplasm</keyword>
<dbReference type="CDD" id="cd18084">
    <property type="entry name" value="RsmE-like"/>
    <property type="match status" value="1"/>
</dbReference>
<keyword evidence="9 12" id="KW-0949">S-adenosyl-L-methionine</keyword>
<feature type="domain" description="Ribosomal RNA small subunit methyltransferase E methyltransferase" evidence="13">
    <location>
        <begin position="81"/>
        <end position="242"/>
    </location>
</feature>
<evidence type="ECO:0000256" key="8">
    <source>
        <dbReference type="ARBA" id="ARBA00022679"/>
    </source>
</evidence>
<dbReference type="InterPro" id="IPR015947">
    <property type="entry name" value="PUA-like_sf"/>
</dbReference>
<evidence type="ECO:0000256" key="6">
    <source>
        <dbReference type="ARBA" id="ARBA00022552"/>
    </source>
</evidence>
<name>A0A2A5B8C2_9GAMM</name>
<dbReference type="PANTHER" id="PTHR30027:SF3">
    <property type="entry name" value="16S RRNA (URACIL(1498)-N(3))-METHYLTRANSFERASE"/>
    <property type="match status" value="1"/>
</dbReference>
<dbReference type="GO" id="GO:0005737">
    <property type="term" value="C:cytoplasm"/>
    <property type="evidence" value="ECO:0007669"/>
    <property type="project" value="UniProtKB-SubCell"/>
</dbReference>
<dbReference type="GO" id="GO:0070475">
    <property type="term" value="P:rRNA base methylation"/>
    <property type="evidence" value="ECO:0007669"/>
    <property type="project" value="TreeGrafter"/>
</dbReference>
<evidence type="ECO:0000256" key="3">
    <source>
        <dbReference type="ARBA" id="ARBA00012328"/>
    </source>
</evidence>
<dbReference type="PANTHER" id="PTHR30027">
    <property type="entry name" value="RIBOSOMAL RNA SMALL SUBUNIT METHYLTRANSFERASE E"/>
    <property type="match status" value="1"/>
</dbReference>
<evidence type="ECO:0000259" key="13">
    <source>
        <dbReference type="Pfam" id="PF04452"/>
    </source>
</evidence>
<proteinExistence type="inferred from homology"/>
<dbReference type="SUPFAM" id="SSF75217">
    <property type="entry name" value="alpha/beta knot"/>
    <property type="match status" value="1"/>
</dbReference>
<dbReference type="InterPro" id="IPR029026">
    <property type="entry name" value="tRNA_m1G_MTases_N"/>
</dbReference>
<evidence type="ECO:0000256" key="11">
    <source>
        <dbReference type="ARBA" id="ARBA00047944"/>
    </source>
</evidence>
<dbReference type="InterPro" id="IPR046887">
    <property type="entry name" value="RsmE_PUA-like"/>
</dbReference>
<dbReference type="SUPFAM" id="SSF88697">
    <property type="entry name" value="PUA domain-like"/>
    <property type="match status" value="1"/>
</dbReference>